<dbReference type="AlphaFoldDB" id="A0A0W8FXU9"/>
<organism evidence="1">
    <name type="scientific">hydrocarbon metagenome</name>
    <dbReference type="NCBI Taxonomy" id="938273"/>
    <lineage>
        <taxon>unclassified sequences</taxon>
        <taxon>metagenomes</taxon>
        <taxon>ecological metagenomes</taxon>
    </lineage>
</organism>
<reference evidence="1" key="1">
    <citation type="journal article" date="2015" name="Proc. Natl. Acad. Sci. U.S.A.">
        <title>Networks of energetic and metabolic interactions define dynamics in microbial communities.</title>
        <authorList>
            <person name="Embree M."/>
            <person name="Liu J.K."/>
            <person name="Al-Bassam M.M."/>
            <person name="Zengler K."/>
        </authorList>
    </citation>
    <scope>NUCLEOTIDE SEQUENCE</scope>
</reference>
<sequence>MNKKNIFAYLFTLLLMSTFTLDAVEPKHKHFFFDAGSINTHKNEFAVKITKDDIYNENIGYGWLENNYEEFVSEDYRRRSIRDELTYDGIKAKEINFKIDLDKGDWWFTFWIETGYEHVATTKLFINNNFHPLVWHELKPGAEDRPSPLANYRVIHTRVSVSDNGLTFRLTGESDFIYLMGFSFINAEQVEKDVDDDILKIVKRAGKYKSSVILSDLASALEGRYRADRSNNFYFYWYQQTKLFAEAERYQNTMGWEWSRLLIGLSIFDRMHQALFLLDSQIENFDTSDYPFKERALWNRGKISYDLVLERGGDYQKQIYENDLPKLFMWYPNDDNLAMLNGKKISRPHHCDNLHAYPNAPNWALLQRESICRLSSEIDWWIYERQDPHGELGGKIGDDVEILREWTPLLFLGDNNTRVGWRKLAGAVWADSKVYRGFSARPIDVEHASEFISDSTPELLLLNHDSKVKEILTYTAEYFENLWTYKNDYGRRYFKSSWYSSTEVVETPPKNRDLGYNTRTAKPLNYLAWTSRNSDYIKLLKEWADGWHFAAMSTEKNKPIGIIPASIRYYDESINGDENTWYIANMYWTYFDWQHDAGTMILDQLLFTYTLTNDAKYLQPIEYALGLVEKYKDQLGTPSNFEEGSETWAASTIIRKNSFWNVVQRWRILTGNNKYDELIDYFGNPYIKYVLTKDEKYLEETLQSLLDQLRYNVPLRTNLVVHTDRVRINGTDDLKAMITGDGGSGNSPYFAVTWEKAEKDVAILVEESSPEFLHIKIYSFDDKPKEIIAKPWSLKLGAYKIIIEDSDKTKTKEVIINEQGQVTPLKISPKILTSIKFVKN</sequence>
<evidence type="ECO:0000313" key="1">
    <source>
        <dbReference type="EMBL" id="KUG25518.1"/>
    </source>
</evidence>
<comment type="caution">
    <text evidence="1">The sequence shown here is derived from an EMBL/GenBank/DDBJ whole genome shotgun (WGS) entry which is preliminary data.</text>
</comment>
<dbReference type="Gene3D" id="2.60.120.430">
    <property type="entry name" value="Galactose-binding lectin"/>
    <property type="match status" value="1"/>
</dbReference>
<dbReference type="EMBL" id="LNQE01000666">
    <property type="protein sequence ID" value="KUG25518.1"/>
    <property type="molecule type" value="Genomic_DNA"/>
</dbReference>
<name>A0A0W8FXU9_9ZZZZ</name>
<proteinExistence type="predicted"/>
<protein>
    <submittedName>
        <fullName evidence="1">Uncharacterized protein</fullName>
    </submittedName>
</protein>
<gene>
    <name evidence="1" type="ORF">ASZ90_004658</name>
</gene>
<accession>A0A0W8FXU9</accession>